<dbReference type="EMBL" id="RCDD01000008">
    <property type="protein sequence ID" value="RLK54132.1"/>
    <property type="molecule type" value="Genomic_DNA"/>
</dbReference>
<comment type="caution">
    <text evidence="1">The sequence shown here is derived from an EMBL/GenBank/DDBJ whole genome shotgun (WGS) entry which is preliminary data.</text>
</comment>
<evidence type="ECO:0000313" key="1">
    <source>
        <dbReference type="EMBL" id="RLK54132.1"/>
    </source>
</evidence>
<dbReference type="PRINTS" id="PR00364">
    <property type="entry name" value="DISEASERSIST"/>
</dbReference>
<dbReference type="RefSeq" id="WP_121394422.1">
    <property type="nucleotide sequence ID" value="NZ_RCDD01000008.1"/>
</dbReference>
<name>A0A421AWL0_9PSEU</name>
<dbReference type="PANTHER" id="PTHR47691">
    <property type="entry name" value="REGULATOR-RELATED"/>
    <property type="match status" value="1"/>
</dbReference>
<proteinExistence type="predicted"/>
<organism evidence="1 2">
    <name type="scientific">Actinokineospora cianjurensis</name>
    <dbReference type="NCBI Taxonomy" id="585224"/>
    <lineage>
        <taxon>Bacteria</taxon>
        <taxon>Bacillati</taxon>
        <taxon>Actinomycetota</taxon>
        <taxon>Actinomycetes</taxon>
        <taxon>Pseudonocardiales</taxon>
        <taxon>Pseudonocardiaceae</taxon>
        <taxon>Actinokineospora</taxon>
    </lineage>
</organism>
<dbReference type="Gene3D" id="3.40.50.300">
    <property type="entry name" value="P-loop containing nucleotide triphosphate hydrolases"/>
    <property type="match status" value="1"/>
</dbReference>
<gene>
    <name evidence="1" type="ORF">CLV68_6134</name>
</gene>
<evidence type="ECO:0008006" key="3">
    <source>
        <dbReference type="Google" id="ProtNLM"/>
    </source>
</evidence>
<dbReference type="InterPro" id="IPR027417">
    <property type="entry name" value="P-loop_NTPase"/>
</dbReference>
<dbReference type="PANTHER" id="PTHR47691:SF3">
    <property type="entry name" value="HTH-TYPE TRANSCRIPTIONAL REGULATOR RV0890C-RELATED"/>
    <property type="match status" value="1"/>
</dbReference>
<evidence type="ECO:0000313" key="2">
    <source>
        <dbReference type="Proteomes" id="UP000282454"/>
    </source>
</evidence>
<dbReference type="AlphaFoldDB" id="A0A421AWL0"/>
<dbReference type="Proteomes" id="UP000282454">
    <property type="component" value="Unassembled WGS sequence"/>
</dbReference>
<keyword evidence="2" id="KW-1185">Reference proteome</keyword>
<dbReference type="OrthoDB" id="580767at2"/>
<dbReference type="SUPFAM" id="SSF52540">
    <property type="entry name" value="P-loop containing nucleoside triphosphate hydrolases"/>
    <property type="match status" value="1"/>
</dbReference>
<sequence length="291" mass="31041">MASSGGIASRGDLFGQAPIDLSALAESVTPPPINTTRRLRGRDEVIEALVNPAEGRAHLLHGLGGSGKTSIAADIAHRPTDRDVWWISAVDKTTALSGLHTVARLVGLVSDSPSADQLWGRLNTRTRPWLLVIDNADDPSVLDEDPDSVVAGRGWARQPRTTHGLVIITSRQGPDPEKWGTWLSAHPVRMLTAADGAQVLFDHTHNRGGTQSEAQALATRLGGLSLALTLAGSYLAQAIDDPWPDSATPSTFIELHAALDNDRADVLDAATGEQVGNRLVDRIWQLAIDLL</sequence>
<reference evidence="1 2" key="1">
    <citation type="submission" date="2018-10" db="EMBL/GenBank/DDBJ databases">
        <title>Genomic Encyclopedia of Archaeal and Bacterial Type Strains, Phase II (KMG-II): from individual species to whole genera.</title>
        <authorList>
            <person name="Goeker M."/>
        </authorList>
    </citation>
    <scope>NUCLEOTIDE SEQUENCE [LARGE SCALE GENOMIC DNA]</scope>
    <source>
        <strain evidence="1 2">DSM 45657</strain>
    </source>
</reference>
<accession>A0A421AWL0</accession>
<protein>
    <recommendedName>
        <fullName evidence="3">NB-ARC domain-containing protein</fullName>
    </recommendedName>
</protein>